<dbReference type="PANTHER" id="PTHR38600">
    <property type="entry name" value="TRANSCRIPTIONAL REGULATORY PROTEIN"/>
    <property type="match status" value="1"/>
</dbReference>
<dbReference type="Proteomes" id="UP001361239">
    <property type="component" value="Unassembled WGS sequence"/>
</dbReference>
<protein>
    <submittedName>
        <fullName evidence="2">Metalloregulator ArsR/SmtB family transcription factor</fullName>
    </submittedName>
</protein>
<keyword evidence="3" id="KW-1185">Reference proteome</keyword>
<dbReference type="SUPFAM" id="SSF46785">
    <property type="entry name" value="Winged helix' DNA-binding domain"/>
    <property type="match status" value="1"/>
</dbReference>
<dbReference type="SMART" id="SM00418">
    <property type="entry name" value="HTH_ARSR"/>
    <property type="match status" value="1"/>
</dbReference>
<dbReference type="NCBIfam" id="NF033788">
    <property type="entry name" value="HTH_metalloreg"/>
    <property type="match status" value="1"/>
</dbReference>
<evidence type="ECO:0000313" key="2">
    <source>
        <dbReference type="EMBL" id="MEJ5979611.1"/>
    </source>
</evidence>
<reference evidence="2 3" key="1">
    <citation type="submission" date="2024-03" db="EMBL/GenBank/DDBJ databases">
        <authorList>
            <person name="Jo J.-H."/>
        </authorList>
    </citation>
    <scope>NUCLEOTIDE SEQUENCE [LARGE SCALE GENOMIC DNA]</scope>
    <source>
        <strain evidence="2 3">PS1R-30</strain>
    </source>
</reference>
<organism evidence="2 3">
    <name type="scientific">Novosphingobium anseongense</name>
    <dbReference type="NCBI Taxonomy" id="3133436"/>
    <lineage>
        <taxon>Bacteria</taxon>
        <taxon>Pseudomonadati</taxon>
        <taxon>Pseudomonadota</taxon>
        <taxon>Alphaproteobacteria</taxon>
        <taxon>Sphingomonadales</taxon>
        <taxon>Sphingomonadaceae</taxon>
        <taxon>Novosphingobium</taxon>
    </lineage>
</organism>
<dbReference type="Pfam" id="PF12840">
    <property type="entry name" value="HTH_20"/>
    <property type="match status" value="1"/>
</dbReference>
<dbReference type="PROSITE" id="PS50987">
    <property type="entry name" value="HTH_ARSR_2"/>
    <property type="match status" value="1"/>
</dbReference>
<dbReference type="InterPro" id="IPR036388">
    <property type="entry name" value="WH-like_DNA-bd_sf"/>
</dbReference>
<dbReference type="Gene3D" id="1.10.10.10">
    <property type="entry name" value="Winged helix-like DNA-binding domain superfamily/Winged helix DNA-binding domain"/>
    <property type="match status" value="1"/>
</dbReference>
<dbReference type="InterPro" id="IPR011991">
    <property type="entry name" value="ArsR-like_HTH"/>
</dbReference>
<comment type="caution">
    <text evidence="2">The sequence shown here is derived from an EMBL/GenBank/DDBJ whole genome shotgun (WGS) entry which is preliminary data.</text>
</comment>
<evidence type="ECO:0000259" key="1">
    <source>
        <dbReference type="PROSITE" id="PS50987"/>
    </source>
</evidence>
<dbReference type="RefSeq" id="WP_339589549.1">
    <property type="nucleotide sequence ID" value="NZ_JBBHJZ010000010.1"/>
</dbReference>
<dbReference type="InterPro" id="IPR001845">
    <property type="entry name" value="HTH_ArsR_DNA-bd_dom"/>
</dbReference>
<dbReference type="CDD" id="cd00090">
    <property type="entry name" value="HTH_ARSR"/>
    <property type="match status" value="1"/>
</dbReference>
<evidence type="ECO:0000313" key="3">
    <source>
        <dbReference type="Proteomes" id="UP001361239"/>
    </source>
</evidence>
<name>A0ABU8S3Z4_9SPHN</name>
<feature type="domain" description="HTH arsR-type" evidence="1">
    <location>
        <begin position="1"/>
        <end position="96"/>
    </location>
</feature>
<dbReference type="PANTHER" id="PTHR38600:SF2">
    <property type="entry name" value="SLL0088 PROTEIN"/>
    <property type="match status" value="1"/>
</dbReference>
<proteinExistence type="predicted"/>
<dbReference type="PRINTS" id="PR00778">
    <property type="entry name" value="HTHARSR"/>
</dbReference>
<accession>A0ABU8S3Z4</accession>
<dbReference type="InterPro" id="IPR036390">
    <property type="entry name" value="WH_DNA-bd_sf"/>
</dbReference>
<sequence>MVKLPESSLDRTFAALVDPTRRAILARLEQEDALSITELARPFAIKMPAVMKHLDVLGDAGLITRSKEGRTVSIRLAPEPMEEAMRWLSRYERFWSASLDRLAAFAEAQEAKARAIETGGAEAKEKDE</sequence>
<dbReference type="EMBL" id="JBBHJZ010000010">
    <property type="protein sequence ID" value="MEJ5979611.1"/>
    <property type="molecule type" value="Genomic_DNA"/>
</dbReference>
<gene>
    <name evidence="2" type="ORF">WG901_23365</name>
</gene>